<accession>A0ABV4BDD7</accession>
<proteinExistence type="inferred from homology"/>
<dbReference type="PANTHER" id="PTHR33747">
    <property type="entry name" value="UPF0225 PROTEIN SCO1677"/>
    <property type="match status" value="1"/>
</dbReference>
<comment type="similarity">
    <text evidence="1">Belongs to the UPF0225 family.</text>
</comment>
<evidence type="ECO:0000313" key="4">
    <source>
        <dbReference type="Proteomes" id="UP001564408"/>
    </source>
</evidence>
<organism evidence="3 4">
    <name type="scientific">Thioalkalicoccus limnaeus</name>
    <dbReference type="NCBI Taxonomy" id="120681"/>
    <lineage>
        <taxon>Bacteria</taxon>
        <taxon>Pseudomonadati</taxon>
        <taxon>Pseudomonadota</taxon>
        <taxon>Gammaproteobacteria</taxon>
        <taxon>Chromatiales</taxon>
        <taxon>Chromatiaceae</taxon>
        <taxon>Thioalkalicoccus</taxon>
    </lineage>
</organism>
<dbReference type="EMBL" id="JBDKXB010000002">
    <property type="protein sequence ID" value="MEY6431248.1"/>
    <property type="molecule type" value="Genomic_DNA"/>
</dbReference>
<sequence>MPLATTPCPCGGPRPFDRCCGPALDAGIPPPTAEALMRSRYVAYTLDRADYLLATWHPRTRPHRLDLDRAPVQWLGLKIRRVEAGAPQDHEGIVEFVARYKIGGRAHRLQETSRFLQEDGRWFYLEAIPPG</sequence>
<dbReference type="RefSeq" id="WP_369665634.1">
    <property type="nucleotide sequence ID" value="NZ_JBDKXB010000002.1"/>
</dbReference>
<evidence type="ECO:0000256" key="1">
    <source>
        <dbReference type="HAMAP-Rule" id="MF_00612"/>
    </source>
</evidence>
<evidence type="ECO:0000259" key="2">
    <source>
        <dbReference type="Pfam" id="PF17775"/>
    </source>
</evidence>
<dbReference type="InterPro" id="IPR048469">
    <property type="entry name" value="YchJ-like_M"/>
</dbReference>
<dbReference type="HAMAP" id="MF_00612">
    <property type="entry name" value="UPF0225"/>
    <property type="match status" value="1"/>
</dbReference>
<dbReference type="Proteomes" id="UP001564408">
    <property type="component" value="Unassembled WGS sequence"/>
</dbReference>
<dbReference type="PANTHER" id="PTHR33747:SF1">
    <property type="entry name" value="ADENYLATE CYCLASE-ASSOCIATED CAP C-TERMINAL DOMAIN-CONTAINING PROTEIN"/>
    <property type="match status" value="1"/>
</dbReference>
<feature type="domain" description="YchJ-like middle NTF2-like" evidence="2">
    <location>
        <begin position="32"/>
        <end position="126"/>
    </location>
</feature>
<dbReference type="Gene3D" id="3.10.450.50">
    <property type="match status" value="1"/>
</dbReference>
<dbReference type="InterPro" id="IPR023006">
    <property type="entry name" value="YchJ-like"/>
</dbReference>
<gene>
    <name evidence="3" type="ORF">ABC977_02370</name>
</gene>
<dbReference type="Pfam" id="PF17775">
    <property type="entry name" value="YchJ_M-like"/>
    <property type="match status" value="1"/>
</dbReference>
<comment type="caution">
    <text evidence="3">The sequence shown here is derived from an EMBL/GenBank/DDBJ whole genome shotgun (WGS) entry which is preliminary data.</text>
</comment>
<evidence type="ECO:0000313" key="3">
    <source>
        <dbReference type="EMBL" id="MEY6431248.1"/>
    </source>
</evidence>
<dbReference type="InterPro" id="IPR032710">
    <property type="entry name" value="NTF2-like_dom_sf"/>
</dbReference>
<dbReference type="SUPFAM" id="SSF54427">
    <property type="entry name" value="NTF2-like"/>
    <property type="match status" value="1"/>
</dbReference>
<name>A0ABV4BDD7_9GAMM</name>
<keyword evidence="4" id="KW-1185">Reference proteome</keyword>
<reference evidence="3 4" key="1">
    <citation type="submission" date="2024-05" db="EMBL/GenBank/DDBJ databases">
        <title>Genome Sequence and Characterization of the New Strain Purple Sulfur Bacterium of Genus Thioalkalicoccus.</title>
        <authorList>
            <person name="Bryantseva I.A."/>
            <person name="Kyndt J.A."/>
            <person name="Imhoff J.F."/>
        </authorList>
    </citation>
    <scope>NUCLEOTIDE SEQUENCE [LARGE SCALE GENOMIC DNA]</scope>
    <source>
        <strain evidence="3 4">Um2</strain>
    </source>
</reference>
<protein>
    <recommendedName>
        <fullName evidence="1">UPF0225 protein ABC977_02370</fullName>
    </recommendedName>
</protein>